<feature type="domain" description="HTH tetR-type" evidence="6">
    <location>
        <begin position="18"/>
        <end position="78"/>
    </location>
</feature>
<dbReference type="SUPFAM" id="SSF48498">
    <property type="entry name" value="Tetracyclin repressor-like, C-terminal domain"/>
    <property type="match status" value="1"/>
</dbReference>
<evidence type="ECO:0000256" key="5">
    <source>
        <dbReference type="SAM" id="MobiDB-lite"/>
    </source>
</evidence>
<evidence type="ECO:0000313" key="8">
    <source>
        <dbReference type="Proteomes" id="UP000190037"/>
    </source>
</evidence>
<name>A0A1T3P6F2_9ACTN</name>
<dbReference type="Gene3D" id="1.10.10.60">
    <property type="entry name" value="Homeodomain-like"/>
    <property type="match status" value="1"/>
</dbReference>
<dbReference type="GO" id="GO:0000976">
    <property type="term" value="F:transcription cis-regulatory region binding"/>
    <property type="evidence" value="ECO:0007669"/>
    <property type="project" value="TreeGrafter"/>
</dbReference>
<dbReference type="InterPro" id="IPR001647">
    <property type="entry name" value="HTH_TetR"/>
</dbReference>
<comment type="caution">
    <text evidence="7">The sequence shown here is derived from an EMBL/GenBank/DDBJ whole genome shotgun (WGS) entry which is preliminary data.</text>
</comment>
<feature type="compositionally biased region" description="Basic residues" evidence="5">
    <location>
        <begin position="1"/>
        <end position="15"/>
    </location>
</feature>
<keyword evidence="1" id="KW-0805">Transcription regulation</keyword>
<dbReference type="STRING" id="159449.B4N89_29635"/>
<evidence type="ECO:0000256" key="4">
    <source>
        <dbReference type="PROSITE-ProRule" id="PRU00335"/>
    </source>
</evidence>
<proteinExistence type="predicted"/>
<sequence length="235" mass="25583">MSTGPTRKRPTHRGGRPTLTREGIGRAALELVARDGGAELTMRSLAAHLGVSPRALYNYAADRRAVLELAALAWQSDWRIPPLDPARPADGVRELCAAMRAWYRLHPRAVTIAVDENLTAAVHPRTLRNNEAILTFLVAIGLDPATANRIFRELVLRVAAFVRLNDAWHDAPPAGLDPPTWDAAPAAWLPADPPADLPTTTRVAAAAPVDSVDEQFAFTIDLLVQNIETLLRPAR</sequence>
<evidence type="ECO:0000313" key="7">
    <source>
        <dbReference type="EMBL" id="OPC84531.1"/>
    </source>
</evidence>
<dbReference type="Proteomes" id="UP000190037">
    <property type="component" value="Unassembled WGS sequence"/>
</dbReference>
<keyword evidence="3" id="KW-0804">Transcription</keyword>
<keyword evidence="8" id="KW-1185">Reference proteome</keyword>
<feature type="DNA-binding region" description="H-T-H motif" evidence="4">
    <location>
        <begin position="41"/>
        <end position="60"/>
    </location>
</feature>
<dbReference type="Gene3D" id="1.10.357.10">
    <property type="entry name" value="Tetracycline Repressor, domain 2"/>
    <property type="match status" value="1"/>
</dbReference>
<organism evidence="7 8">
    <name type="scientific">Embleya scabrispora</name>
    <dbReference type="NCBI Taxonomy" id="159449"/>
    <lineage>
        <taxon>Bacteria</taxon>
        <taxon>Bacillati</taxon>
        <taxon>Actinomycetota</taxon>
        <taxon>Actinomycetes</taxon>
        <taxon>Kitasatosporales</taxon>
        <taxon>Streptomycetaceae</taxon>
        <taxon>Embleya</taxon>
    </lineage>
</organism>
<dbReference type="PROSITE" id="PS50977">
    <property type="entry name" value="HTH_TETR_2"/>
    <property type="match status" value="1"/>
</dbReference>
<dbReference type="PANTHER" id="PTHR30055">
    <property type="entry name" value="HTH-TYPE TRANSCRIPTIONAL REGULATOR RUTR"/>
    <property type="match status" value="1"/>
</dbReference>
<dbReference type="InterPro" id="IPR036271">
    <property type="entry name" value="Tet_transcr_reg_TetR-rel_C_sf"/>
</dbReference>
<keyword evidence="2 4" id="KW-0238">DNA-binding</keyword>
<dbReference type="PANTHER" id="PTHR30055:SF234">
    <property type="entry name" value="HTH-TYPE TRANSCRIPTIONAL REGULATOR BETI"/>
    <property type="match status" value="1"/>
</dbReference>
<accession>A0A1T3P6F2</accession>
<dbReference type="InterPro" id="IPR050109">
    <property type="entry name" value="HTH-type_TetR-like_transc_reg"/>
</dbReference>
<dbReference type="RefSeq" id="WP_078978829.1">
    <property type="nucleotide sequence ID" value="NZ_MWQN01000001.1"/>
</dbReference>
<reference evidence="7 8" key="1">
    <citation type="submission" date="2017-03" db="EMBL/GenBank/DDBJ databases">
        <title>Draft genome sequence of Streptomyces scabrisporus NF3, endophyte isolated from Amphipterygium adstringens.</title>
        <authorList>
            <person name="Vazquez M."/>
            <person name="Ceapa C.D."/>
            <person name="Rodriguez Luna D."/>
            <person name="Sanchez Esquivel S."/>
        </authorList>
    </citation>
    <scope>NUCLEOTIDE SEQUENCE [LARGE SCALE GENOMIC DNA]</scope>
    <source>
        <strain evidence="7 8">NF3</strain>
    </source>
</reference>
<evidence type="ECO:0000256" key="2">
    <source>
        <dbReference type="ARBA" id="ARBA00023125"/>
    </source>
</evidence>
<dbReference type="GO" id="GO:0003700">
    <property type="term" value="F:DNA-binding transcription factor activity"/>
    <property type="evidence" value="ECO:0007669"/>
    <property type="project" value="TreeGrafter"/>
</dbReference>
<protein>
    <recommendedName>
        <fullName evidence="6">HTH tetR-type domain-containing protein</fullName>
    </recommendedName>
</protein>
<evidence type="ECO:0000256" key="3">
    <source>
        <dbReference type="ARBA" id="ARBA00023163"/>
    </source>
</evidence>
<feature type="region of interest" description="Disordered" evidence="5">
    <location>
        <begin position="1"/>
        <end position="20"/>
    </location>
</feature>
<dbReference type="SUPFAM" id="SSF46689">
    <property type="entry name" value="Homeodomain-like"/>
    <property type="match status" value="1"/>
</dbReference>
<dbReference type="InterPro" id="IPR009057">
    <property type="entry name" value="Homeodomain-like_sf"/>
</dbReference>
<gene>
    <name evidence="7" type="ORF">B4N89_29635</name>
</gene>
<dbReference type="Pfam" id="PF00440">
    <property type="entry name" value="TetR_N"/>
    <property type="match status" value="1"/>
</dbReference>
<dbReference type="AlphaFoldDB" id="A0A1T3P6F2"/>
<evidence type="ECO:0000259" key="6">
    <source>
        <dbReference type="PROSITE" id="PS50977"/>
    </source>
</evidence>
<dbReference type="EMBL" id="MWQN01000001">
    <property type="protein sequence ID" value="OPC84531.1"/>
    <property type="molecule type" value="Genomic_DNA"/>
</dbReference>
<dbReference type="OrthoDB" id="329481at2"/>
<evidence type="ECO:0000256" key="1">
    <source>
        <dbReference type="ARBA" id="ARBA00023015"/>
    </source>
</evidence>